<feature type="DNA-binding region" description="H-T-H motif" evidence="4">
    <location>
        <begin position="21"/>
        <end position="40"/>
    </location>
</feature>
<comment type="caution">
    <text evidence="6">The sequence shown here is derived from an EMBL/GenBank/DDBJ whole genome shotgun (WGS) entry which is preliminary data.</text>
</comment>
<dbReference type="InterPro" id="IPR001647">
    <property type="entry name" value="HTH_TetR"/>
</dbReference>
<keyword evidence="1" id="KW-0805">Transcription regulation</keyword>
<keyword evidence="2 4" id="KW-0238">DNA-binding</keyword>
<dbReference type="Pfam" id="PF17918">
    <property type="entry name" value="TetR_C_15"/>
    <property type="match status" value="1"/>
</dbReference>
<organism evidence="6 7">
    <name type="scientific">Glycomyces artemisiae</name>
    <dbReference type="NCBI Taxonomy" id="1076443"/>
    <lineage>
        <taxon>Bacteria</taxon>
        <taxon>Bacillati</taxon>
        <taxon>Actinomycetota</taxon>
        <taxon>Actinomycetes</taxon>
        <taxon>Glycomycetales</taxon>
        <taxon>Glycomycetaceae</taxon>
        <taxon>Glycomyces</taxon>
    </lineage>
</organism>
<evidence type="ECO:0000256" key="1">
    <source>
        <dbReference type="ARBA" id="ARBA00023015"/>
    </source>
</evidence>
<name>A0A850C3N5_9ACTN</name>
<gene>
    <name evidence="6" type="ORF">HOQ43_04555</name>
</gene>
<protein>
    <submittedName>
        <fullName evidence="6">TetR family transcriptional regulator</fullName>
    </submittedName>
</protein>
<evidence type="ECO:0000313" key="7">
    <source>
        <dbReference type="Proteomes" id="UP000574690"/>
    </source>
</evidence>
<dbReference type="PANTHER" id="PTHR30055">
    <property type="entry name" value="HTH-TYPE TRANSCRIPTIONAL REGULATOR RUTR"/>
    <property type="match status" value="1"/>
</dbReference>
<evidence type="ECO:0000256" key="2">
    <source>
        <dbReference type="ARBA" id="ARBA00023125"/>
    </source>
</evidence>
<dbReference type="AlphaFoldDB" id="A0A850C3N5"/>
<evidence type="ECO:0000256" key="3">
    <source>
        <dbReference type="ARBA" id="ARBA00023163"/>
    </source>
</evidence>
<dbReference type="SUPFAM" id="SSF46689">
    <property type="entry name" value="Homeodomain-like"/>
    <property type="match status" value="1"/>
</dbReference>
<dbReference type="Gene3D" id="1.10.357.10">
    <property type="entry name" value="Tetracycline Repressor, domain 2"/>
    <property type="match status" value="1"/>
</dbReference>
<dbReference type="EMBL" id="JABFXE010000194">
    <property type="protein sequence ID" value="NUQ87718.1"/>
    <property type="molecule type" value="Genomic_DNA"/>
</dbReference>
<dbReference type="PANTHER" id="PTHR30055:SF234">
    <property type="entry name" value="HTH-TYPE TRANSCRIPTIONAL REGULATOR BETI"/>
    <property type="match status" value="1"/>
</dbReference>
<sequence length="188" mass="20233">MHELLDAAAEVFATHGYAKASTNAIAAAAGASPGTLYQFFRGKQEIAEALMARYVERLDAAHGAAFVVDGAVLPLADLLDRVLDPIIAFDRANPGFHTLLADPGITPELAQAKRPAQDLIFKRLDGIFADRAPHLPADERRLTAAVAIHMFRGLLPMIMAASERELPTVTREAKQALHAYLAVALKES</sequence>
<proteinExistence type="predicted"/>
<dbReference type="PRINTS" id="PR00455">
    <property type="entry name" value="HTHTETR"/>
</dbReference>
<reference evidence="6 7" key="1">
    <citation type="submission" date="2020-05" db="EMBL/GenBank/DDBJ databases">
        <title>DNA-SIP metagenomic assembled genomes.</title>
        <authorList>
            <person name="Yu J."/>
        </authorList>
    </citation>
    <scope>NUCLEOTIDE SEQUENCE [LARGE SCALE GENOMIC DNA]</scope>
    <source>
        <strain evidence="6">Bin5.27</strain>
    </source>
</reference>
<feature type="domain" description="HTH tetR-type" evidence="5">
    <location>
        <begin position="1"/>
        <end position="58"/>
    </location>
</feature>
<evidence type="ECO:0000313" key="6">
    <source>
        <dbReference type="EMBL" id="NUQ87718.1"/>
    </source>
</evidence>
<evidence type="ECO:0000256" key="4">
    <source>
        <dbReference type="PROSITE-ProRule" id="PRU00335"/>
    </source>
</evidence>
<evidence type="ECO:0000259" key="5">
    <source>
        <dbReference type="PROSITE" id="PS50977"/>
    </source>
</evidence>
<dbReference type="InterPro" id="IPR050109">
    <property type="entry name" value="HTH-type_TetR-like_transc_reg"/>
</dbReference>
<dbReference type="GO" id="GO:0003700">
    <property type="term" value="F:DNA-binding transcription factor activity"/>
    <property type="evidence" value="ECO:0007669"/>
    <property type="project" value="TreeGrafter"/>
</dbReference>
<dbReference type="InterPro" id="IPR009057">
    <property type="entry name" value="Homeodomain-like_sf"/>
</dbReference>
<dbReference type="GO" id="GO:0000976">
    <property type="term" value="F:transcription cis-regulatory region binding"/>
    <property type="evidence" value="ECO:0007669"/>
    <property type="project" value="TreeGrafter"/>
</dbReference>
<dbReference type="InterPro" id="IPR041669">
    <property type="entry name" value="TetR_C_15"/>
</dbReference>
<accession>A0A850C3N5</accession>
<keyword evidence="3" id="KW-0804">Transcription</keyword>
<dbReference type="InterPro" id="IPR023772">
    <property type="entry name" value="DNA-bd_HTH_TetR-type_CS"/>
</dbReference>
<dbReference type="Pfam" id="PF00440">
    <property type="entry name" value="TetR_N"/>
    <property type="match status" value="1"/>
</dbReference>
<dbReference type="PROSITE" id="PS50977">
    <property type="entry name" value="HTH_TETR_2"/>
    <property type="match status" value="1"/>
</dbReference>
<dbReference type="PROSITE" id="PS01081">
    <property type="entry name" value="HTH_TETR_1"/>
    <property type="match status" value="1"/>
</dbReference>
<dbReference type="Proteomes" id="UP000574690">
    <property type="component" value="Unassembled WGS sequence"/>
</dbReference>